<dbReference type="PROSITE" id="PS50160">
    <property type="entry name" value="DNA_LIGASE_A3"/>
    <property type="match status" value="1"/>
</dbReference>
<accession>A0ABW1YTA7</accession>
<sequence>MAKSPDRLANYNAKRDFETTAEPRGQIGSGAGQGFVVQKHDATRLHYDFRLEWEGVLLSWAVTKGPSPDPSEKRLAVRTEDHPLDYGGFEGTIPKGQYGGGTVMLWDRGTWMPQGDVAKGLKDGKLKFTLQGQQMQGGWTLVRMRGQEKRENWLLIKERDDYARDVPDGLTKGTARSITTGRTMAEIAKDAPAKDVADPQPKRKGKNPSFVKPQLATLVSDAPEGEDWMHETKFDGYRCLVSLGKGGARLYTRSGKDWTDKFNGLGHAFDPLPCDRALLDGEVMAAKINGSAFSSLQKALKEGHPLVFYAFDLLSLDGDDFRSDAQKDRRARLAKLLSGVPAGGPLRLSEHVVGHGPEVFDRACKAGAEGIISKRIDAPYSGRRSKSWLKVKCTRRQEFVIIGYSPSDKKGRAFASLLLGSHEGVSCAIKAVSARGFPKR</sequence>
<organism evidence="3 4">
    <name type="scientific">Sulfitobacter profundi</name>
    <dbReference type="NCBI Taxonomy" id="2679961"/>
    <lineage>
        <taxon>Bacteria</taxon>
        <taxon>Pseudomonadati</taxon>
        <taxon>Pseudomonadota</taxon>
        <taxon>Alphaproteobacteria</taxon>
        <taxon>Rhodobacterales</taxon>
        <taxon>Roseobacteraceae</taxon>
        <taxon>Sulfitobacter</taxon>
    </lineage>
</organism>
<dbReference type="Pfam" id="PF13298">
    <property type="entry name" value="LigD_N"/>
    <property type="match status" value="1"/>
</dbReference>
<protein>
    <submittedName>
        <fullName evidence="3">DNA polymerase ligase N-terminal domain-containing protein</fullName>
    </submittedName>
</protein>
<feature type="domain" description="ATP-dependent DNA ligase family profile" evidence="2">
    <location>
        <begin position="299"/>
        <end position="423"/>
    </location>
</feature>
<proteinExistence type="predicted"/>
<dbReference type="InterPro" id="IPR014144">
    <property type="entry name" value="LigD_PE_domain"/>
</dbReference>
<gene>
    <name evidence="3" type="ORF">ACFQAU_00705</name>
</gene>
<dbReference type="EMBL" id="JBHSWA010000001">
    <property type="protein sequence ID" value="MFC6640484.1"/>
    <property type="molecule type" value="Genomic_DNA"/>
</dbReference>
<comment type="caution">
    <text evidence="3">The sequence shown here is derived from an EMBL/GenBank/DDBJ whole genome shotgun (WGS) entry which is preliminary data.</text>
</comment>
<feature type="region of interest" description="Disordered" evidence="1">
    <location>
        <begin position="1"/>
        <end position="32"/>
    </location>
</feature>
<dbReference type="Pfam" id="PF01068">
    <property type="entry name" value="DNA_ligase_A_M"/>
    <property type="match status" value="1"/>
</dbReference>
<feature type="compositionally biased region" description="Basic and acidic residues" evidence="1">
    <location>
        <begin position="189"/>
        <end position="201"/>
    </location>
</feature>
<keyword evidence="4" id="KW-1185">Reference proteome</keyword>
<dbReference type="Gene3D" id="3.30.470.30">
    <property type="entry name" value="DNA ligase/mRNA capping enzyme"/>
    <property type="match status" value="1"/>
</dbReference>
<dbReference type="CDD" id="cd07906">
    <property type="entry name" value="Adenylation_DNA_ligase_LigD_LigC"/>
    <property type="match status" value="1"/>
</dbReference>
<dbReference type="PANTHER" id="PTHR39465:SF1">
    <property type="entry name" value="DNA LIGASE D 3'-PHOSPHOESTERASE DOMAIN-CONTAINING PROTEIN"/>
    <property type="match status" value="1"/>
</dbReference>
<evidence type="ECO:0000313" key="4">
    <source>
        <dbReference type="Proteomes" id="UP001596403"/>
    </source>
</evidence>
<dbReference type="NCBIfam" id="TIGR02777">
    <property type="entry name" value="LigD_PE_dom"/>
    <property type="match status" value="1"/>
</dbReference>
<dbReference type="Gene3D" id="3.30.1490.70">
    <property type="match status" value="1"/>
</dbReference>
<dbReference type="Proteomes" id="UP001596403">
    <property type="component" value="Unassembled WGS sequence"/>
</dbReference>
<evidence type="ECO:0000259" key="2">
    <source>
        <dbReference type="PROSITE" id="PS50160"/>
    </source>
</evidence>
<dbReference type="SUPFAM" id="SSF56091">
    <property type="entry name" value="DNA ligase/mRNA capping enzyme, catalytic domain"/>
    <property type="match status" value="1"/>
</dbReference>
<feature type="region of interest" description="Disordered" evidence="1">
    <location>
        <begin position="189"/>
        <end position="212"/>
    </location>
</feature>
<dbReference type="PANTHER" id="PTHR39465">
    <property type="entry name" value="DNA LIGASE D, 3'-PHOSPHOESTERASE DOMAIN"/>
    <property type="match status" value="1"/>
</dbReference>
<dbReference type="RefSeq" id="WP_386279835.1">
    <property type="nucleotide sequence ID" value="NZ_JBHSWA010000001.1"/>
</dbReference>
<evidence type="ECO:0000313" key="3">
    <source>
        <dbReference type="EMBL" id="MFC6640484.1"/>
    </source>
</evidence>
<dbReference type="InterPro" id="IPR012310">
    <property type="entry name" value="DNA_ligase_ATP-dep_cent"/>
</dbReference>
<name>A0ABW1YTA7_9RHOB</name>
<keyword evidence="3" id="KW-0436">Ligase</keyword>
<reference evidence="4" key="1">
    <citation type="journal article" date="2019" name="Int. J. Syst. Evol. Microbiol.">
        <title>The Global Catalogue of Microorganisms (GCM) 10K type strain sequencing project: providing services to taxonomists for standard genome sequencing and annotation.</title>
        <authorList>
            <consortium name="The Broad Institute Genomics Platform"/>
            <consortium name="The Broad Institute Genome Sequencing Center for Infectious Disease"/>
            <person name="Wu L."/>
            <person name="Ma J."/>
        </authorList>
    </citation>
    <scope>NUCLEOTIDE SEQUENCE [LARGE SCALE GENOMIC DNA]</scope>
    <source>
        <strain evidence="4">NBRC 111368</strain>
    </source>
</reference>
<dbReference type="GO" id="GO:0016874">
    <property type="term" value="F:ligase activity"/>
    <property type="evidence" value="ECO:0007669"/>
    <property type="project" value="UniProtKB-KW"/>
</dbReference>
<evidence type="ECO:0000256" key="1">
    <source>
        <dbReference type="SAM" id="MobiDB-lite"/>
    </source>
</evidence>